<proteinExistence type="predicted"/>
<dbReference type="PATRIC" id="fig|329854.7.peg.129"/>
<protein>
    <submittedName>
        <fullName evidence="2">Uncharacterized protein</fullName>
    </submittedName>
</protein>
<reference evidence="2 3" key="1">
    <citation type="submission" date="2016-02" db="EMBL/GenBank/DDBJ databases">
        <authorList>
            <person name="Wen L."/>
            <person name="He K."/>
            <person name="Yang H."/>
        </authorList>
    </citation>
    <scope>NUCLEOTIDE SEQUENCE [LARGE SCALE GENOMIC DNA]</scope>
    <source>
        <strain evidence="2 3">KLE1704</strain>
    </source>
</reference>
<evidence type="ECO:0000313" key="3">
    <source>
        <dbReference type="Proteomes" id="UP000070319"/>
    </source>
</evidence>
<name>A0A139LVJ5_9BACE</name>
<feature type="compositionally biased region" description="Basic and acidic residues" evidence="1">
    <location>
        <begin position="9"/>
        <end position="27"/>
    </location>
</feature>
<dbReference type="EMBL" id="LTDF01000013">
    <property type="protein sequence ID" value="KXT55427.1"/>
    <property type="molecule type" value="Genomic_DNA"/>
</dbReference>
<sequence length="40" mass="4529">QTMLITDKGNLEGKRLKINSKRGEKAKQHQPTGGRLEYGF</sequence>
<organism evidence="2">
    <name type="scientific">Bacteroides intestinalis</name>
    <dbReference type="NCBI Taxonomy" id="329854"/>
    <lineage>
        <taxon>Bacteria</taxon>
        <taxon>Pseudomonadati</taxon>
        <taxon>Bacteroidota</taxon>
        <taxon>Bacteroidia</taxon>
        <taxon>Bacteroidales</taxon>
        <taxon>Bacteroidaceae</taxon>
        <taxon>Bacteroides</taxon>
    </lineage>
</organism>
<dbReference type="Proteomes" id="UP000070319">
    <property type="component" value="Unassembled WGS sequence"/>
</dbReference>
<evidence type="ECO:0000313" key="2">
    <source>
        <dbReference type="EMBL" id="KXT55427.1"/>
    </source>
</evidence>
<accession>A0A139LVJ5</accession>
<evidence type="ECO:0000256" key="1">
    <source>
        <dbReference type="SAM" id="MobiDB-lite"/>
    </source>
</evidence>
<dbReference type="AlphaFoldDB" id="A0A139LVJ5"/>
<feature type="non-terminal residue" evidence="2">
    <location>
        <position position="1"/>
    </location>
</feature>
<comment type="caution">
    <text evidence="2">The sequence shown here is derived from an EMBL/GenBank/DDBJ whole genome shotgun (WGS) entry which is preliminary data.</text>
</comment>
<feature type="region of interest" description="Disordered" evidence="1">
    <location>
        <begin position="1"/>
        <end position="40"/>
    </location>
</feature>
<gene>
    <name evidence="2" type="ORF">HMPREF2531_00126</name>
</gene>